<dbReference type="AlphaFoldDB" id="A0AAD1XKB8"/>
<proteinExistence type="predicted"/>
<feature type="region of interest" description="Disordered" evidence="1">
    <location>
        <begin position="1"/>
        <end position="71"/>
    </location>
</feature>
<feature type="compositionally biased region" description="Basic and acidic residues" evidence="1">
    <location>
        <begin position="45"/>
        <end position="54"/>
    </location>
</feature>
<keyword evidence="3" id="KW-1185">Reference proteome</keyword>
<protein>
    <submittedName>
        <fullName evidence="2">Uncharacterized protein</fullName>
    </submittedName>
</protein>
<comment type="caution">
    <text evidence="2">The sequence shown here is derived from an EMBL/GenBank/DDBJ whole genome shotgun (WGS) entry which is preliminary data.</text>
</comment>
<feature type="compositionally biased region" description="Polar residues" evidence="1">
    <location>
        <begin position="22"/>
        <end position="32"/>
    </location>
</feature>
<accession>A0AAD1XKB8</accession>
<sequence>MGTCCTKSSHASEQAKKKKSTPRSLVTDQSIKYSKHKRQKKAKTHREEKIDYSDFRNNPILKPAPLDLRQEGRLTRGEMGLSMAAASKQENIKPKEDESNQVVKFGDDMKNLNDTITESQISESTKHKKVQDVIVSFKPTGLDQKPGSLGTFHMSFGGDVLAQNASPMTKLTSTITKESNSTENTSHEGSSSISKRQEA</sequence>
<gene>
    <name evidence="2" type="ORF">ECRASSUSDP1_LOCUS15615</name>
</gene>
<name>A0AAD1XKB8_EUPCR</name>
<feature type="compositionally biased region" description="Polar residues" evidence="1">
    <location>
        <begin position="1"/>
        <end position="12"/>
    </location>
</feature>
<evidence type="ECO:0000313" key="3">
    <source>
        <dbReference type="Proteomes" id="UP001295684"/>
    </source>
</evidence>
<feature type="compositionally biased region" description="Basic residues" evidence="1">
    <location>
        <begin position="33"/>
        <end position="44"/>
    </location>
</feature>
<organism evidence="2 3">
    <name type="scientific">Euplotes crassus</name>
    <dbReference type="NCBI Taxonomy" id="5936"/>
    <lineage>
        <taxon>Eukaryota</taxon>
        <taxon>Sar</taxon>
        <taxon>Alveolata</taxon>
        <taxon>Ciliophora</taxon>
        <taxon>Intramacronucleata</taxon>
        <taxon>Spirotrichea</taxon>
        <taxon>Hypotrichia</taxon>
        <taxon>Euplotida</taxon>
        <taxon>Euplotidae</taxon>
        <taxon>Moneuplotes</taxon>
    </lineage>
</organism>
<evidence type="ECO:0000313" key="2">
    <source>
        <dbReference type="EMBL" id="CAI2374263.1"/>
    </source>
</evidence>
<feature type="region of interest" description="Disordered" evidence="1">
    <location>
        <begin position="86"/>
        <end position="106"/>
    </location>
</feature>
<dbReference type="Proteomes" id="UP001295684">
    <property type="component" value="Unassembled WGS sequence"/>
</dbReference>
<feature type="region of interest" description="Disordered" evidence="1">
    <location>
        <begin position="167"/>
        <end position="199"/>
    </location>
</feature>
<dbReference type="EMBL" id="CAMPGE010015652">
    <property type="protein sequence ID" value="CAI2374263.1"/>
    <property type="molecule type" value="Genomic_DNA"/>
</dbReference>
<evidence type="ECO:0000256" key="1">
    <source>
        <dbReference type="SAM" id="MobiDB-lite"/>
    </source>
</evidence>
<reference evidence="2" key="1">
    <citation type="submission" date="2023-07" db="EMBL/GenBank/DDBJ databases">
        <authorList>
            <consortium name="AG Swart"/>
            <person name="Singh M."/>
            <person name="Singh A."/>
            <person name="Seah K."/>
            <person name="Emmerich C."/>
        </authorList>
    </citation>
    <scope>NUCLEOTIDE SEQUENCE</scope>
    <source>
        <strain evidence="2">DP1</strain>
    </source>
</reference>